<comment type="subunit">
    <text evidence="2 8">Homotetramer.</text>
</comment>
<dbReference type="PROSITE" id="PS50088">
    <property type="entry name" value="ANK_REPEAT"/>
    <property type="match status" value="1"/>
</dbReference>
<dbReference type="HAMAP" id="MF_00313">
    <property type="entry name" value="Glutaminase"/>
    <property type="match status" value="1"/>
</dbReference>
<feature type="binding site" evidence="8">
    <location>
        <position position="256"/>
    </location>
    <ligand>
        <name>substrate</name>
    </ligand>
</feature>
<feature type="repeat" description="ANK" evidence="9">
    <location>
        <begin position="452"/>
        <end position="484"/>
    </location>
</feature>
<keyword evidence="12" id="KW-1185">Reference proteome</keyword>
<evidence type="ECO:0000313" key="11">
    <source>
        <dbReference type="EMBL" id="QIV95265.1"/>
    </source>
</evidence>
<proteinExistence type="inferred from homology"/>
<feature type="binding site" evidence="8">
    <location>
        <position position="203"/>
    </location>
    <ligand>
        <name>substrate</name>
    </ligand>
</feature>
<evidence type="ECO:0000313" key="12">
    <source>
        <dbReference type="Proteomes" id="UP000503320"/>
    </source>
</evidence>
<feature type="binding site" evidence="8">
    <location>
        <position position="352"/>
    </location>
    <ligand>
        <name>substrate</name>
    </ligand>
</feature>
<evidence type="ECO:0000256" key="9">
    <source>
        <dbReference type="PROSITE-ProRule" id="PRU00023"/>
    </source>
</evidence>
<dbReference type="GO" id="GO:0006543">
    <property type="term" value="P:L-glutamine catabolic process"/>
    <property type="evidence" value="ECO:0007669"/>
    <property type="project" value="TreeGrafter"/>
</dbReference>
<dbReference type="InterPro" id="IPR015868">
    <property type="entry name" value="Glutaminase"/>
</dbReference>
<evidence type="ECO:0000256" key="7">
    <source>
        <dbReference type="ARBA" id="ARBA00049534"/>
    </source>
</evidence>
<dbReference type="RefSeq" id="WP_155960897.1">
    <property type="nucleotide sequence ID" value="NZ_CP038017.1"/>
</dbReference>
<dbReference type="PANTHER" id="PTHR12544">
    <property type="entry name" value="GLUTAMINASE"/>
    <property type="match status" value="1"/>
</dbReference>
<dbReference type="Gene3D" id="3.40.710.10">
    <property type="entry name" value="DD-peptidase/beta-lactamase superfamily"/>
    <property type="match status" value="1"/>
</dbReference>
<protein>
    <recommendedName>
        <fullName evidence="3 8">Glutaminase</fullName>
        <ecNumber evidence="3 8">3.5.1.2</ecNumber>
    </recommendedName>
</protein>
<dbReference type="Gene3D" id="1.10.238.210">
    <property type="match status" value="1"/>
</dbReference>
<dbReference type="GO" id="GO:0004359">
    <property type="term" value="F:glutaminase activity"/>
    <property type="evidence" value="ECO:0007669"/>
    <property type="project" value="UniProtKB-UniRule"/>
</dbReference>
<dbReference type="AlphaFoldDB" id="A0A6M3HVR9"/>
<keyword evidence="6 9" id="KW-0040">ANK repeat</keyword>
<evidence type="ECO:0000256" key="3">
    <source>
        <dbReference type="ARBA" id="ARBA00012918"/>
    </source>
</evidence>
<dbReference type="Proteomes" id="UP000503320">
    <property type="component" value="Chromosome"/>
</dbReference>
<comment type="similarity">
    <text evidence="1 8">Belongs to the glutaminase family.</text>
</comment>
<dbReference type="GO" id="GO:0006537">
    <property type="term" value="P:glutamate biosynthetic process"/>
    <property type="evidence" value="ECO:0007669"/>
    <property type="project" value="TreeGrafter"/>
</dbReference>
<evidence type="ECO:0000256" key="5">
    <source>
        <dbReference type="ARBA" id="ARBA00022801"/>
    </source>
</evidence>
<name>A0A6M3HVR9_9GAMM</name>
<feature type="domain" description="Glutaminase EF-hand" evidence="10">
    <location>
        <begin position="15"/>
        <end position="90"/>
    </location>
</feature>
<dbReference type="InterPro" id="IPR002110">
    <property type="entry name" value="Ankyrin_rpt"/>
</dbReference>
<gene>
    <name evidence="8 11" type="primary">glsA</name>
    <name evidence="11" type="ORF">E3E15_00920</name>
</gene>
<dbReference type="EMBL" id="CP038017">
    <property type="protein sequence ID" value="QIV95265.1"/>
    <property type="molecule type" value="Genomic_DNA"/>
</dbReference>
<organism evidence="11 12">
    <name type="scientific">Allofrancisella frigidaquae</name>
    <dbReference type="NCBI Taxonomy" id="1085644"/>
    <lineage>
        <taxon>Bacteria</taxon>
        <taxon>Pseudomonadati</taxon>
        <taxon>Pseudomonadota</taxon>
        <taxon>Gammaproteobacteria</taxon>
        <taxon>Thiotrichales</taxon>
        <taxon>Francisellaceae</taxon>
        <taxon>Allofrancisella</taxon>
    </lineage>
</organism>
<dbReference type="FunFam" id="3.40.710.10:FF:000005">
    <property type="entry name" value="Glutaminase"/>
    <property type="match status" value="1"/>
</dbReference>
<evidence type="ECO:0000259" key="10">
    <source>
        <dbReference type="Pfam" id="PF17959"/>
    </source>
</evidence>
<dbReference type="Gene3D" id="1.25.40.20">
    <property type="entry name" value="Ankyrin repeat-containing domain"/>
    <property type="match status" value="1"/>
</dbReference>
<dbReference type="PROSITE" id="PS50297">
    <property type="entry name" value="ANK_REP_REGION"/>
    <property type="match status" value="1"/>
</dbReference>
<feature type="binding site" evidence="8">
    <location>
        <position position="334"/>
    </location>
    <ligand>
        <name>substrate</name>
    </ligand>
</feature>
<keyword evidence="8" id="KW-0007">Acetylation</keyword>
<dbReference type="Pfam" id="PF17959">
    <property type="entry name" value="EF-hand_14"/>
    <property type="match status" value="1"/>
</dbReference>
<dbReference type="InterPro" id="IPR041541">
    <property type="entry name" value="Glutaminase_EF-hand"/>
</dbReference>
<dbReference type="EC" id="3.5.1.2" evidence="3 8"/>
<dbReference type="SUPFAM" id="SSF48403">
    <property type="entry name" value="Ankyrin repeat"/>
    <property type="match status" value="1"/>
</dbReference>
<comment type="catalytic activity">
    <reaction evidence="7 8">
        <text>L-glutamine + H2O = L-glutamate + NH4(+)</text>
        <dbReference type="Rhea" id="RHEA:15889"/>
        <dbReference type="ChEBI" id="CHEBI:15377"/>
        <dbReference type="ChEBI" id="CHEBI:28938"/>
        <dbReference type="ChEBI" id="CHEBI:29985"/>
        <dbReference type="ChEBI" id="CHEBI:58359"/>
        <dbReference type="EC" id="3.5.1.2"/>
    </reaction>
</comment>
<dbReference type="InterPro" id="IPR036770">
    <property type="entry name" value="Ankyrin_rpt-contain_sf"/>
</dbReference>
<evidence type="ECO:0000256" key="4">
    <source>
        <dbReference type="ARBA" id="ARBA00022737"/>
    </source>
</evidence>
<dbReference type="Pfam" id="PF04960">
    <property type="entry name" value="Glutaminase"/>
    <property type="match status" value="1"/>
</dbReference>
<evidence type="ECO:0000256" key="2">
    <source>
        <dbReference type="ARBA" id="ARBA00011881"/>
    </source>
</evidence>
<feature type="binding site" evidence="8">
    <location>
        <position position="249"/>
    </location>
    <ligand>
        <name>substrate</name>
    </ligand>
</feature>
<dbReference type="SMART" id="SM00248">
    <property type="entry name" value="ANK"/>
    <property type="match status" value="1"/>
</dbReference>
<dbReference type="NCBIfam" id="TIGR03814">
    <property type="entry name" value="Gln_ase"/>
    <property type="match status" value="1"/>
</dbReference>
<dbReference type="Pfam" id="PF12796">
    <property type="entry name" value="Ank_2"/>
    <property type="match status" value="1"/>
</dbReference>
<accession>A0A6M3HVR9</accession>
<keyword evidence="4" id="KW-0677">Repeat</keyword>
<evidence type="ECO:0000256" key="1">
    <source>
        <dbReference type="ARBA" id="ARBA00011076"/>
    </source>
</evidence>
<evidence type="ECO:0000256" key="6">
    <source>
        <dbReference type="ARBA" id="ARBA00023043"/>
    </source>
</evidence>
<dbReference type="PANTHER" id="PTHR12544:SF29">
    <property type="entry name" value="GLUTAMINASE"/>
    <property type="match status" value="1"/>
</dbReference>
<dbReference type="KEGG" id="afri:E3E15_00920"/>
<sequence>MNAGYSAGQDHYKNIFHVICNDNECVTKSGILGILDDFGIARDDVRIKTLIEKLGKFSRTENIDFETFKDVTSDSINLIEKAISKSFVIPDFIAFKTEIQNIFEETKKNTSGKVANYIPQLARVDPELFAVAFCSVDGQMITLGDYNHPYCVQSTAKAITYCIATELNGEDKVHEHVGREPSGVTFNAIALNKYNLPHNPMINSGAIMTCSLIKPEWNIADRFEYITKVWKDLSGGEPVSFDNATYHSEKETADRNYALAHYMKEVGAFPPKTDIHTSLDFYFQTCSIEVNAKKMAKIMSTIANGGICPFTNKKIFSPTTIRNCLSMMYSCGMYDFSGEYAFSVGLPAKSGVSGALVIAIPNVGGFAIFSPRLDSNHNSVRGVEFSRRLINKFSFHNYDHIDRNDKINPIENRMLAESSLVFELIWAASTGDLSEVKRAVALGVDINKGDYDKRTALHLAAAEGHENIVKYLVSKGADITTTDRWGKTPLDDARINNNEGIINLLTSS</sequence>
<reference evidence="11 12" key="1">
    <citation type="submission" date="2019-03" db="EMBL/GenBank/DDBJ databases">
        <title>Complete Genome Sequence of Allofrancisella frigidaquae Strain SYSU 10HL1970 Isolated from Water-Cooling Systems in China.</title>
        <authorList>
            <person name="Ohrman C."/>
            <person name="Uneklint I."/>
            <person name="Sjodin A."/>
        </authorList>
    </citation>
    <scope>NUCLEOTIDE SEQUENCE [LARGE SCALE GENOMIC DNA]</scope>
    <source>
        <strain evidence="11 12">SYSU 10HL1970</strain>
    </source>
</reference>
<feature type="binding site" evidence="8">
    <location>
        <position position="154"/>
    </location>
    <ligand>
        <name>substrate</name>
    </ligand>
</feature>
<feature type="binding site" evidence="8">
    <location>
        <position position="282"/>
    </location>
    <ligand>
        <name>substrate</name>
    </ligand>
</feature>
<dbReference type="InterPro" id="IPR012338">
    <property type="entry name" value="Beta-lactam/transpept-like"/>
</dbReference>
<dbReference type="SUPFAM" id="SSF56601">
    <property type="entry name" value="beta-lactamase/transpeptidase-like"/>
    <property type="match status" value="1"/>
</dbReference>
<evidence type="ECO:0000256" key="8">
    <source>
        <dbReference type="HAMAP-Rule" id="MF_00313"/>
    </source>
</evidence>
<keyword evidence="5 8" id="KW-0378">Hydrolase</keyword>